<accession>A0A7X0PE68</accession>
<feature type="transmembrane region" description="Helical" evidence="2">
    <location>
        <begin position="12"/>
        <end position="33"/>
    </location>
</feature>
<dbReference type="CDD" id="cd05237">
    <property type="entry name" value="UDP_invert_4-6DH_SDR_e"/>
    <property type="match status" value="1"/>
</dbReference>
<feature type="transmembrane region" description="Helical" evidence="2">
    <location>
        <begin position="113"/>
        <end position="134"/>
    </location>
</feature>
<evidence type="ECO:0000313" key="4">
    <source>
        <dbReference type="EMBL" id="MBB6560305.1"/>
    </source>
</evidence>
<dbReference type="AlphaFoldDB" id="A0A7X0PE68"/>
<comment type="similarity">
    <text evidence="1">Belongs to the polysaccharide synthase family.</text>
</comment>
<keyword evidence="2" id="KW-0812">Transmembrane</keyword>
<dbReference type="Pfam" id="PF02719">
    <property type="entry name" value="Polysacc_synt_2"/>
    <property type="match status" value="1"/>
</dbReference>
<name>A0A7X0PE68_9BURK</name>
<gene>
    <name evidence="4" type="ORF">HNP48_002979</name>
</gene>
<keyword evidence="2" id="KW-1133">Transmembrane helix</keyword>
<evidence type="ECO:0000256" key="2">
    <source>
        <dbReference type="SAM" id="Phobius"/>
    </source>
</evidence>
<dbReference type="PANTHER" id="PTHR43318">
    <property type="entry name" value="UDP-N-ACETYLGLUCOSAMINE 4,6-DEHYDRATASE"/>
    <property type="match status" value="1"/>
</dbReference>
<protein>
    <submittedName>
        <fullName evidence="4">FlaA1/EpsC-like NDP-sugar epimerase</fullName>
    </submittedName>
</protein>
<dbReference type="SUPFAM" id="SSF51735">
    <property type="entry name" value="NAD(P)-binding Rossmann-fold domains"/>
    <property type="match status" value="2"/>
</dbReference>
<reference evidence="4 5" key="1">
    <citation type="submission" date="2020-08" db="EMBL/GenBank/DDBJ databases">
        <title>Functional genomics of gut bacteria from endangered species of beetles.</title>
        <authorList>
            <person name="Carlos-Shanley C."/>
        </authorList>
    </citation>
    <scope>NUCLEOTIDE SEQUENCE [LARGE SCALE GENOMIC DNA]</scope>
    <source>
        <strain evidence="4 5">S00198</strain>
    </source>
</reference>
<dbReference type="RefSeq" id="WP_184858179.1">
    <property type="nucleotide sequence ID" value="NZ_JACHLK010000005.1"/>
</dbReference>
<proteinExistence type="inferred from homology"/>
<dbReference type="InterPro" id="IPR003869">
    <property type="entry name" value="Polysac_CapD-like"/>
</dbReference>
<feature type="transmembrane region" description="Helical" evidence="2">
    <location>
        <begin position="49"/>
        <end position="68"/>
    </location>
</feature>
<dbReference type="Gene3D" id="3.40.50.720">
    <property type="entry name" value="NAD(P)-binding Rossmann-like Domain"/>
    <property type="match status" value="2"/>
</dbReference>
<dbReference type="EMBL" id="JACHLK010000005">
    <property type="protein sequence ID" value="MBB6560305.1"/>
    <property type="molecule type" value="Genomic_DNA"/>
</dbReference>
<dbReference type="InterPro" id="IPR051203">
    <property type="entry name" value="Polysaccharide_Synthase-Rel"/>
</dbReference>
<sequence>MLSNVLEWPRPVKRLVVVVLDIAMGLFAMWLAFTLRLDTLHWPDEGMQWLAYVLAPALAFPIFVNLGLYRAIFRYTGINALITTGKAVAIYGALLFAILLIGKWNGIPRSVGVLQPVIFLLLVGASRSLGWLWLAGQNTRAPHRLLIYGAGSAGAQTAAGLVSARNYVLEAFADDDRAKVGRSINGVRVYAPIALAEVVQRFGITDVLLALPSVPRQRRNQIIQNLRDLPVRIRTIPGLTDLASGRVTVTDFQDLELEDLLGRDPVAPDPALLGRHIRGQAVMVTGAGGSIGSELCRQIARQGAARLLLVDHSEFALYSIHQELQAIVQQEAMACELVPLLASVANAQHMRDLCQAQRPHTIYHAAAYKHVPMVEANAGEGIRNNAFGTLNMVRAATASGVENFVLVSTDKAVRPTNVMGASKRVAELVLQAVASCASQPRTGDGTPRTRFSMVRFGNVLGSSGSVIPLFRSQIAAGGPVTVTHPEVTRYFMTIPEAAQLVLQAGAMAQGGEVFVLDMGEPILILDLAQRMVALSGLSVRAPGHPGGDIEIVFTGLRPGEKLYEELLIGDGALPTSHPRILRAHEEHLAWELLHGRLQALEQAIEQGDRGAMMVLLHELVPGFHQEPQQSLS</sequence>
<keyword evidence="5" id="KW-1185">Reference proteome</keyword>
<evidence type="ECO:0000259" key="3">
    <source>
        <dbReference type="Pfam" id="PF02719"/>
    </source>
</evidence>
<feature type="domain" description="Polysaccharide biosynthesis protein CapD-like" evidence="3">
    <location>
        <begin position="282"/>
        <end position="584"/>
    </location>
</feature>
<dbReference type="InterPro" id="IPR036291">
    <property type="entry name" value="NAD(P)-bd_dom_sf"/>
</dbReference>
<dbReference type="Proteomes" id="UP000575083">
    <property type="component" value="Unassembled WGS sequence"/>
</dbReference>
<comment type="caution">
    <text evidence="4">The sequence shown here is derived from an EMBL/GenBank/DDBJ whole genome shotgun (WGS) entry which is preliminary data.</text>
</comment>
<keyword evidence="2" id="KW-0472">Membrane</keyword>
<dbReference type="PANTHER" id="PTHR43318:SF1">
    <property type="entry name" value="POLYSACCHARIDE BIOSYNTHESIS PROTEIN EPSC-RELATED"/>
    <property type="match status" value="1"/>
</dbReference>
<organism evidence="4 5">
    <name type="scientific">Acidovorax soli</name>
    <dbReference type="NCBI Taxonomy" id="592050"/>
    <lineage>
        <taxon>Bacteria</taxon>
        <taxon>Pseudomonadati</taxon>
        <taxon>Pseudomonadota</taxon>
        <taxon>Betaproteobacteria</taxon>
        <taxon>Burkholderiales</taxon>
        <taxon>Comamonadaceae</taxon>
        <taxon>Acidovorax</taxon>
    </lineage>
</organism>
<feature type="transmembrane region" description="Helical" evidence="2">
    <location>
        <begin position="80"/>
        <end position="101"/>
    </location>
</feature>
<evidence type="ECO:0000313" key="5">
    <source>
        <dbReference type="Proteomes" id="UP000575083"/>
    </source>
</evidence>
<evidence type="ECO:0000256" key="1">
    <source>
        <dbReference type="ARBA" id="ARBA00007430"/>
    </source>
</evidence>